<evidence type="ECO:0000313" key="2">
    <source>
        <dbReference type="EMBL" id="TWB01277.1"/>
    </source>
</evidence>
<comment type="caution">
    <text evidence="2">The sequence shown here is derived from an EMBL/GenBank/DDBJ whole genome shotgun (WGS) entry which is preliminary data.</text>
</comment>
<evidence type="ECO:0000256" key="1">
    <source>
        <dbReference type="SAM" id="SignalP"/>
    </source>
</evidence>
<evidence type="ECO:0000313" key="3">
    <source>
        <dbReference type="Proteomes" id="UP000319949"/>
    </source>
</evidence>
<name>A0A560DVZ0_9BRAD</name>
<sequence>MMSRSRRRALSFGALLASFSAAALFLGPSDSFARSAGAAAHGVAGAAVPPAAGRPPIGPGARFHHRRNNPFVYWPGGGGFFYDGATYSQPFGDVGQPLSNDVRYTYSYDVPWDWAHRFPPNVVPSDRPYVPSCPTEQVTVPGRSGGEHTVNIMRCY</sequence>
<gene>
    <name evidence="2" type="ORF">FBZ96_10347</name>
</gene>
<evidence type="ECO:0008006" key="4">
    <source>
        <dbReference type="Google" id="ProtNLM"/>
    </source>
</evidence>
<proteinExistence type="predicted"/>
<dbReference type="InterPro" id="IPR006311">
    <property type="entry name" value="TAT_signal"/>
</dbReference>
<dbReference type="AlphaFoldDB" id="A0A560DVZ0"/>
<organism evidence="2 3">
    <name type="scientific">Bradyrhizobium stylosanthis</name>
    <dbReference type="NCBI Taxonomy" id="1803665"/>
    <lineage>
        <taxon>Bacteria</taxon>
        <taxon>Pseudomonadati</taxon>
        <taxon>Pseudomonadota</taxon>
        <taxon>Alphaproteobacteria</taxon>
        <taxon>Hyphomicrobiales</taxon>
        <taxon>Nitrobacteraceae</taxon>
        <taxon>Bradyrhizobium</taxon>
    </lineage>
</organism>
<feature type="signal peptide" evidence="1">
    <location>
        <begin position="1"/>
        <end position="23"/>
    </location>
</feature>
<accession>A0A560DVZ0</accession>
<protein>
    <recommendedName>
        <fullName evidence="4">Secreted protein</fullName>
    </recommendedName>
</protein>
<dbReference type="Proteomes" id="UP000319949">
    <property type="component" value="Unassembled WGS sequence"/>
</dbReference>
<feature type="chain" id="PRO_5021784730" description="Secreted protein" evidence="1">
    <location>
        <begin position="24"/>
        <end position="156"/>
    </location>
</feature>
<dbReference type="EMBL" id="VITK01000003">
    <property type="protein sequence ID" value="TWB01277.1"/>
    <property type="molecule type" value="Genomic_DNA"/>
</dbReference>
<dbReference type="PROSITE" id="PS51318">
    <property type="entry name" value="TAT"/>
    <property type="match status" value="1"/>
</dbReference>
<dbReference type="RefSeq" id="WP_186467354.1">
    <property type="nucleotide sequence ID" value="NZ_VITK01000003.1"/>
</dbReference>
<keyword evidence="1" id="KW-0732">Signal</keyword>
<reference evidence="2 3" key="1">
    <citation type="submission" date="2019-06" db="EMBL/GenBank/DDBJ databases">
        <title>Genomic Encyclopedia of Type Strains, Phase IV (KMG-V): Genome sequencing to study the core and pangenomes of soil and plant-associated prokaryotes.</title>
        <authorList>
            <person name="Whitman W."/>
        </authorList>
    </citation>
    <scope>NUCLEOTIDE SEQUENCE [LARGE SCALE GENOMIC DNA]</scope>
    <source>
        <strain evidence="2 3">BR 510</strain>
    </source>
</reference>
<keyword evidence="3" id="KW-1185">Reference proteome</keyword>